<dbReference type="EMBL" id="MT444173">
    <property type="protein sequence ID" value="QWX94533.1"/>
    <property type="molecule type" value="mRNA"/>
</dbReference>
<evidence type="ECO:0000259" key="6">
    <source>
        <dbReference type="PROSITE" id="PS50106"/>
    </source>
</evidence>
<evidence type="ECO:0000256" key="2">
    <source>
        <dbReference type="ARBA" id="ARBA00022737"/>
    </source>
</evidence>
<dbReference type="GO" id="GO:0032426">
    <property type="term" value="C:stereocilium tip"/>
    <property type="evidence" value="ECO:0007669"/>
    <property type="project" value="TreeGrafter"/>
</dbReference>
<dbReference type="AlphaFoldDB" id="A0A8F3BZI1"/>
<feature type="region of interest" description="Disordered" evidence="5">
    <location>
        <begin position="413"/>
        <end position="470"/>
    </location>
</feature>
<reference evidence="7" key="1">
    <citation type="submission" date="2020-05" db="EMBL/GenBank/DDBJ databases">
        <title>R-opsin-dependent light modulation of neurons with a joint photo- and mechanosensory signature.</title>
        <authorList>
            <person name="Revilla-i-Domingo R."/>
            <person name="Babu Veedin Rajan V."/>
            <person name="Orel L."/>
            <person name="Smolka M."/>
            <person name="Farlik M."/>
            <person name="von Haeseler A."/>
            <person name="Lucas R."/>
            <person name="Raible F."/>
            <person name="Tessmar-Raible K."/>
        </authorList>
    </citation>
    <scope>NUCLEOTIDE SEQUENCE</scope>
</reference>
<comment type="subcellular location">
    <subcellularLocation>
        <location evidence="1">Cell projection</location>
    </subcellularLocation>
</comment>
<evidence type="ECO:0000256" key="3">
    <source>
        <dbReference type="ARBA" id="ARBA00023273"/>
    </source>
</evidence>
<keyword evidence="3" id="KW-0966">Cell projection</keyword>
<dbReference type="GO" id="GO:0005929">
    <property type="term" value="C:cilium"/>
    <property type="evidence" value="ECO:0007669"/>
    <property type="project" value="TreeGrafter"/>
</dbReference>
<protein>
    <submittedName>
        <fullName evidence="7">Whirlin</fullName>
    </submittedName>
</protein>
<feature type="region of interest" description="Disordered" evidence="5">
    <location>
        <begin position="1"/>
        <end position="47"/>
    </location>
</feature>
<feature type="compositionally biased region" description="Low complexity" evidence="5">
    <location>
        <begin position="1"/>
        <end position="14"/>
    </location>
</feature>
<accession>A0A8F3BZI1</accession>
<feature type="region of interest" description="Disordered" evidence="5">
    <location>
        <begin position="311"/>
        <end position="334"/>
    </location>
</feature>
<dbReference type="Gene3D" id="2.30.42.10">
    <property type="match status" value="2"/>
</dbReference>
<name>A0A8F3BZI1_PLADU</name>
<dbReference type="InterPro" id="IPR051844">
    <property type="entry name" value="USH2_Complex_Protein"/>
</dbReference>
<organism evidence="7">
    <name type="scientific">Platynereis dumerilii</name>
    <name type="common">Dumeril's clam worm</name>
    <dbReference type="NCBI Taxonomy" id="6359"/>
    <lineage>
        <taxon>Eukaryota</taxon>
        <taxon>Metazoa</taxon>
        <taxon>Spiralia</taxon>
        <taxon>Lophotrochozoa</taxon>
        <taxon>Annelida</taxon>
        <taxon>Polychaeta</taxon>
        <taxon>Errantia</taxon>
        <taxon>Phyllodocida</taxon>
        <taxon>Nereididae</taxon>
        <taxon>Platynereis</taxon>
    </lineage>
</organism>
<dbReference type="InterPro" id="IPR001478">
    <property type="entry name" value="PDZ"/>
</dbReference>
<evidence type="ECO:0000256" key="5">
    <source>
        <dbReference type="SAM" id="MobiDB-lite"/>
    </source>
</evidence>
<evidence type="ECO:0000313" key="7">
    <source>
        <dbReference type="EMBL" id="QWX94533.1"/>
    </source>
</evidence>
<evidence type="ECO:0000256" key="4">
    <source>
        <dbReference type="SAM" id="Coils"/>
    </source>
</evidence>
<feature type="domain" description="PDZ" evidence="6">
    <location>
        <begin position="56"/>
        <end position="138"/>
    </location>
</feature>
<sequence>MLSPGRLRRLSPGGRASGRRISPGRQGVESPRRTGAQGPDPGTAQEESRWAWDIHKVILVRRSNDKFGFYIRGGKEHGFGIFVSALDKPGNAERQGLRIGDRILRVNDVDFREITHQEAVRTIQSATRLVVYVTSYMSHKMPEKEKISEIERAKEEEARLEKEKAARKKKEEEEGVAKLFNRSVLVIPEEDGYIGCSIRGGSDYGIPVSVVDVDPSSPSQRAGLRPGDIIKNINGYDVKRMAHMQVAYLATSFSELYIDIETRDPGPRKMSLPTGFSQRENMTAYEMNFSPATLPRRRHCSGPHVVGFATPPMTFPRKRSGHRGGSVDRSGFEQDIPDSSVLEAELNRLVSSSAPIFNSDSTMKLSTETMKVTKLISRTIRLNLNVATRNIDVQASPKSMKRCMKTDVRDMFKERLGSPRSSPTFTRHLRRGSDLSRSLGPFSPGLGADLKDSKSDTRSIRSGRSGSGVASVSNCAWNIPPINWTGHVT</sequence>
<dbReference type="SUPFAM" id="SSF50156">
    <property type="entry name" value="PDZ domain-like"/>
    <property type="match status" value="2"/>
</dbReference>
<dbReference type="Pfam" id="PF00595">
    <property type="entry name" value="PDZ"/>
    <property type="match status" value="2"/>
</dbReference>
<feature type="compositionally biased region" description="Low complexity" evidence="5">
    <location>
        <begin position="460"/>
        <end position="470"/>
    </location>
</feature>
<dbReference type="InterPro" id="IPR036034">
    <property type="entry name" value="PDZ_sf"/>
</dbReference>
<dbReference type="PROSITE" id="PS50106">
    <property type="entry name" value="PDZ"/>
    <property type="match status" value="2"/>
</dbReference>
<dbReference type="GO" id="GO:0005886">
    <property type="term" value="C:plasma membrane"/>
    <property type="evidence" value="ECO:0007669"/>
    <property type="project" value="TreeGrafter"/>
</dbReference>
<evidence type="ECO:0000256" key="1">
    <source>
        <dbReference type="ARBA" id="ARBA00004316"/>
    </source>
</evidence>
<feature type="coiled-coil region" evidence="4">
    <location>
        <begin position="143"/>
        <end position="182"/>
    </location>
</feature>
<keyword evidence="4" id="KW-0175">Coiled coil</keyword>
<dbReference type="GO" id="GO:0002142">
    <property type="term" value="C:stereocilia ankle link complex"/>
    <property type="evidence" value="ECO:0007669"/>
    <property type="project" value="TreeGrafter"/>
</dbReference>
<proteinExistence type="evidence at transcript level"/>
<dbReference type="PANTHER" id="PTHR23116">
    <property type="entry name" value="PDZ DOMAIN CONTAINING WHIRLIN AND HARMONIN-RELATED"/>
    <property type="match status" value="1"/>
</dbReference>
<dbReference type="SMART" id="SM00228">
    <property type="entry name" value="PDZ"/>
    <property type="match status" value="2"/>
</dbReference>
<feature type="compositionally biased region" description="Basic and acidic residues" evidence="5">
    <location>
        <begin position="449"/>
        <end position="459"/>
    </location>
</feature>
<dbReference type="PANTHER" id="PTHR23116:SF37">
    <property type="entry name" value="WHIRLIN"/>
    <property type="match status" value="1"/>
</dbReference>
<feature type="domain" description="PDZ" evidence="6">
    <location>
        <begin position="183"/>
        <end position="246"/>
    </location>
</feature>
<keyword evidence="2" id="KW-0677">Repeat</keyword>